<dbReference type="InterPro" id="IPR001296">
    <property type="entry name" value="Glyco_trans_1"/>
</dbReference>
<keyword evidence="5" id="KW-0808">Transferase</keyword>
<dbReference type="Pfam" id="PF00534">
    <property type="entry name" value="Glycos_transf_1"/>
    <property type="match status" value="1"/>
</dbReference>
<keyword evidence="7" id="KW-1185">Reference proteome</keyword>
<dbReference type="CDD" id="cd03801">
    <property type="entry name" value="GT4_PimA-like"/>
    <property type="match status" value="1"/>
</dbReference>
<evidence type="ECO:0000313" key="5">
    <source>
        <dbReference type="EMBL" id="SNY52503.1"/>
    </source>
</evidence>
<reference evidence="5 6" key="1">
    <citation type="submission" date="2017-09" db="EMBL/GenBank/DDBJ databases">
        <authorList>
            <person name="Ehlers B."/>
            <person name="Leendertz F.H."/>
        </authorList>
    </citation>
    <scope>NUCLEOTIDE SEQUENCE [LARGE SCALE GENOMIC DNA]</scope>
    <source>
        <strain evidence="5 6">CGMCC 1.12662</strain>
    </source>
</reference>
<dbReference type="CDD" id="cd00761">
    <property type="entry name" value="Glyco_tranf_GTA_type"/>
    <property type="match status" value="1"/>
</dbReference>
<dbReference type="PANTHER" id="PTHR43685">
    <property type="entry name" value="GLYCOSYLTRANSFERASE"/>
    <property type="match status" value="1"/>
</dbReference>
<feature type="domain" description="Glycosyltransferase 2-like" evidence="2">
    <location>
        <begin position="417"/>
        <end position="538"/>
    </location>
</feature>
<dbReference type="EMBL" id="OBEA01000004">
    <property type="protein sequence ID" value="SNY52503.1"/>
    <property type="molecule type" value="Genomic_DNA"/>
</dbReference>
<dbReference type="Proteomes" id="UP000231702">
    <property type="component" value="Unassembled WGS sequence"/>
</dbReference>
<proteinExistence type="predicted"/>
<dbReference type="InterPro" id="IPR050834">
    <property type="entry name" value="Glycosyltransf_2"/>
</dbReference>
<name>A0A285IXE1_9RHOB</name>
<dbReference type="EMBL" id="PGTD01000023">
    <property type="protein sequence ID" value="PJE25877.1"/>
    <property type="molecule type" value="Genomic_DNA"/>
</dbReference>
<evidence type="ECO:0000313" key="6">
    <source>
        <dbReference type="Proteomes" id="UP000231655"/>
    </source>
</evidence>
<evidence type="ECO:0000259" key="1">
    <source>
        <dbReference type="Pfam" id="PF00534"/>
    </source>
</evidence>
<gene>
    <name evidence="4" type="ORF">CVM39_19445</name>
    <name evidence="5" type="ORF">SAMN06297129_2326</name>
</gene>
<organism evidence="5 6">
    <name type="scientific">Pseudooceanicola antarcticus</name>
    <dbReference type="NCBI Taxonomy" id="1247613"/>
    <lineage>
        <taxon>Bacteria</taxon>
        <taxon>Pseudomonadati</taxon>
        <taxon>Pseudomonadota</taxon>
        <taxon>Alphaproteobacteria</taxon>
        <taxon>Rhodobacterales</taxon>
        <taxon>Paracoccaceae</taxon>
        <taxon>Pseudooceanicola</taxon>
    </lineage>
</organism>
<dbReference type="RefSeq" id="WP_097146067.1">
    <property type="nucleotide sequence ID" value="NZ_OBEA01000004.1"/>
</dbReference>
<dbReference type="Pfam" id="PF13439">
    <property type="entry name" value="Glyco_transf_4"/>
    <property type="match status" value="1"/>
</dbReference>
<reference evidence="4 7" key="2">
    <citation type="journal article" date="2018" name="Int. J. Syst. Evol. Microbiol.">
        <title>Pseudooceanicola lipolyticus sp. nov., a marine alphaproteobacterium, reclassification of Oceanicola flagellatus as Pseudooceanicola flagellatus comb. nov. and emended description of the genus Pseudooceanicola.</title>
        <authorList>
            <person name="Huang M.-M."/>
            <person name="Guo L.-L."/>
            <person name="Wu Y.-H."/>
            <person name="Lai Q.-L."/>
            <person name="Shao Z.-Z."/>
            <person name="Wang C.-S."/>
            <person name="Wu M."/>
            <person name="Xu X.-W."/>
        </authorList>
    </citation>
    <scope>NUCLEOTIDE SEQUENCE [LARGE SCALE GENOMIC DNA]</scope>
    <source>
        <strain evidence="4 7">Ar-45</strain>
    </source>
</reference>
<dbReference type="SUPFAM" id="SSF53448">
    <property type="entry name" value="Nucleotide-diphospho-sugar transferases"/>
    <property type="match status" value="1"/>
</dbReference>
<dbReference type="PANTHER" id="PTHR43685:SF2">
    <property type="entry name" value="GLYCOSYLTRANSFERASE 2-LIKE DOMAIN-CONTAINING PROTEIN"/>
    <property type="match status" value="1"/>
</dbReference>
<evidence type="ECO:0000259" key="3">
    <source>
        <dbReference type="Pfam" id="PF13439"/>
    </source>
</evidence>
<evidence type="ECO:0000313" key="7">
    <source>
        <dbReference type="Proteomes" id="UP000231702"/>
    </source>
</evidence>
<dbReference type="AlphaFoldDB" id="A0A285IXE1"/>
<dbReference type="OrthoDB" id="9790710at2"/>
<evidence type="ECO:0000259" key="2">
    <source>
        <dbReference type="Pfam" id="PF00535"/>
    </source>
</evidence>
<dbReference type="SUPFAM" id="SSF53756">
    <property type="entry name" value="UDP-Glycosyltransferase/glycogen phosphorylase"/>
    <property type="match status" value="1"/>
</dbReference>
<dbReference type="Pfam" id="PF00535">
    <property type="entry name" value="Glycos_transf_2"/>
    <property type="match status" value="1"/>
</dbReference>
<dbReference type="InterPro" id="IPR001173">
    <property type="entry name" value="Glyco_trans_2-like"/>
</dbReference>
<accession>A0A285IXE1</accession>
<dbReference type="GO" id="GO:0016757">
    <property type="term" value="F:glycosyltransferase activity"/>
    <property type="evidence" value="ECO:0007669"/>
    <property type="project" value="InterPro"/>
</dbReference>
<dbReference type="Proteomes" id="UP000231655">
    <property type="component" value="Unassembled WGS sequence"/>
</dbReference>
<dbReference type="InterPro" id="IPR029044">
    <property type="entry name" value="Nucleotide-diphossugar_trans"/>
</dbReference>
<evidence type="ECO:0000313" key="4">
    <source>
        <dbReference type="EMBL" id="PJE25877.1"/>
    </source>
</evidence>
<feature type="domain" description="Glycosyltransferase subfamily 4-like N-terminal" evidence="3">
    <location>
        <begin position="16"/>
        <end position="194"/>
    </location>
</feature>
<sequence length="661" mass="74603">MRILYVSRETPLAPSGGIATYLEYMVPAMRAAGHEVFLFTWSEAQPFQRPVSYAPFAPENVHVEALDPRQVWRICPVEAHNLFVSTWLADRIAEKVRDWRIDVVEATDFLAPCLTAFQKLQAERGAHDQLLVTYNHGFIEDFFEADQLPLPGPARMNNLCERQQARGSDLVIAPSFAAAERLGSYGIRRQVEVVREPYVFRHAEDRFAGLRDEILYMGRISLSKGIDKLIYLANLLHDVHPLRQIRLIGRIVETPFRQHDMQAYVRARLAPGLRDTVFFSDYLPRERALDLLEPGAIAPHLGSAETFSYACVESLDAGLLPVVRDGTPMAEFFPESQLHHVLDAEMRSVAGVQRQMARMLEQAAPLCAELRAHCRETLAPERIARQMGEVYDRALGAKRGRTLHAAPRRRAGIEDVTVLIPAFRPDHEFVETIDSLAWQSAGPPRVLICDDGSPESHRPWFDYASALLPDCRVIRQPNGGLLAARNTLIAACETELALFLDTDDLLAPELLAEALEAWNEHPARPQAVIPQRRNFGESAEPVLRHLLGDHLHLLENDYRMTALIPTAILRDIGFDATRRNGEGDDWAFWLRFTARGHQAAMLPREGFHYRFRRGSMSWPWSRGQNAGSRMMVREAALEMCRADPAQAQTLARALYAEGVAQ</sequence>
<dbReference type="Gene3D" id="3.40.50.2000">
    <property type="entry name" value="Glycogen Phosphorylase B"/>
    <property type="match status" value="2"/>
</dbReference>
<feature type="domain" description="Glycosyl transferase family 1" evidence="1">
    <location>
        <begin position="212"/>
        <end position="363"/>
    </location>
</feature>
<dbReference type="Gene3D" id="3.90.550.10">
    <property type="entry name" value="Spore Coat Polysaccharide Biosynthesis Protein SpsA, Chain A"/>
    <property type="match status" value="1"/>
</dbReference>
<dbReference type="InterPro" id="IPR028098">
    <property type="entry name" value="Glyco_trans_4-like_N"/>
</dbReference>
<protein>
    <submittedName>
        <fullName evidence="5">Glycosyltransferase involved in cell wall bisynthesis</fullName>
    </submittedName>
</protein>